<comment type="caution">
    <text evidence="1">The sequence shown here is derived from an EMBL/GenBank/DDBJ whole genome shotgun (WGS) entry which is preliminary data.</text>
</comment>
<dbReference type="Proteomes" id="UP000567293">
    <property type="component" value="Unassembled WGS sequence"/>
</dbReference>
<feature type="non-terminal residue" evidence="1">
    <location>
        <position position="1"/>
    </location>
</feature>
<protein>
    <submittedName>
        <fullName evidence="1">Uncharacterized protein</fullName>
    </submittedName>
</protein>
<dbReference type="EMBL" id="JACDQQ010000482">
    <property type="protein sequence ID" value="MBA0084333.1"/>
    <property type="molecule type" value="Genomic_DNA"/>
</dbReference>
<keyword evidence="2" id="KW-1185">Reference proteome</keyword>
<organism evidence="1 2">
    <name type="scientific">Candidatus Acidiferrum panamense</name>
    <dbReference type="NCBI Taxonomy" id="2741543"/>
    <lineage>
        <taxon>Bacteria</taxon>
        <taxon>Pseudomonadati</taxon>
        <taxon>Acidobacteriota</taxon>
        <taxon>Terriglobia</taxon>
        <taxon>Candidatus Acidiferrales</taxon>
        <taxon>Candidatus Acidiferrum</taxon>
    </lineage>
</organism>
<name>A0A7V8NN24_9BACT</name>
<reference evidence="1" key="1">
    <citation type="submission" date="2020-06" db="EMBL/GenBank/DDBJ databases">
        <title>Legume-microbial interactions unlock mineral nutrients during tropical forest succession.</title>
        <authorList>
            <person name="Epihov D.Z."/>
        </authorList>
    </citation>
    <scope>NUCLEOTIDE SEQUENCE [LARGE SCALE GENOMIC DNA]</scope>
    <source>
        <strain evidence="1">Pan2503</strain>
    </source>
</reference>
<proteinExistence type="predicted"/>
<evidence type="ECO:0000313" key="1">
    <source>
        <dbReference type="EMBL" id="MBA0084333.1"/>
    </source>
</evidence>
<gene>
    <name evidence="1" type="ORF">HRJ53_04990</name>
</gene>
<dbReference type="AlphaFoldDB" id="A0A7V8NN24"/>
<sequence length="50" mass="5388">AELYEAIDQLRAAGAKILSVAQVRATLEEFFMHLVEADRAQAAAVEVSGK</sequence>
<evidence type="ECO:0000313" key="2">
    <source>
        <dbReference type="Proteomes" id="UP000567293"/>
    </source>
</evidence>
<accession>A0A7V8NN24</accession>